<keyword evidence="4 6" id="KW-0472">Membrane</keyword>
<dbReference type="EMBL" id="UYRR01039190">
    <property type="protein sequence ID" value="VDK75773.1"/>
    <property type="molecule type" value="Genomic_DNA"/>
</dbReference>
<evidence type="ECO:0000313" key="7">
    <source>
        <dbReference type="EMBL" id="VDK75773.1"/>
    </source>
</evidence>
<dbReference type="PANTHER" id="PTHR10283">
    <property type="entry name" value="SOLUTE CARRIER FAMILY 13 MEMBER"/>
    <property type="match status" value="1"/>
</dbReference>
<keyword evidence="8" id="KW-1185">Reference proteome</keyword>
<dbReference type="WBParaSite" id="ASIM_0002091401-mRNA-1">
    <property type="protein sequence ID" value="ASIM_0002091401-mRNA-1"/>
    <property type="gene ID" value="ASIM_0002091401"/>
</dbReference>
<dbReference type="PANTHER" id="PTHR10283:SF82">
    <property type="entry name" value="SOLUTE CARRIER FAMILY 13 MEMBER 2"/>
    <property type="match status" value="1"/>
</dbReference>
<evidence type="ECO:0000256" key="4">
    <source>
        <dbReference type="ARBA" id="ARBA00023136"/>
    </source>
</evidence>
<sequence>MSQSQNRKISSSTKKPRNRVGSTTTSAPFLVVSDYDDSTRTLLSPIPSPELTVICKPCHGFSSRLELQNHDEVTCFLNKIQSKSSTLAVGLSQDRLAIASSSSTQPICSGSDVDELAQNPENPGTFRNRMLADILYFWRSFVLILTPMILAPCLMSPDPKYRCAFCITLMAVYWMCEVIPLPATALLPIVLFPCTGILDAQTVAREFLNVSQSPISATLTEKIL</sequence>
<dbReference type="AlphaFoldDB" id="A0A0M3KIU2"/>
<protein>
    <submittedName>
        <fullName evidence="9">Pecanex-like protein</fullName>
    </submittedName>
</protein>
<evidence type="ECO:0000256" key="5">
    <source>
        <dbReference type="SAM" id="MobiDB-lite"/>
    </source>
</evidence>
<feature type="compositionally biased region" description="Polar residues" evidence="5">
    <location>
        <begin position="1"/>
        <end position="13"/>
    </location>
</feature>
<feature type="region of interest" description="Disordered" evidence="5">
    <location>
        <begin position="1"/>
        <end position="25"/>
    </location>
</feature>
<dbReference type="OrthoDB" id="6493944at2759"/>
<keyword evidence="2 6" id="KW-0812">Transmembrane</keyword>
<evidence type="ECO:0000256" key="2">
    <source>
        <dbReference type="ARBA" id="ARBA00022692"/>
    </source>
</evidence>
<evidence type="ECO:0000256" key="3">
    <source>
        <dbReference type="ARBA" id="ARBA00022989"/>
    </source>
</evidence>
<keyword evidence="3 6" id="KW-1133">Transmembrane helix</keyword>
<dbReference type="GO" id="GO:0005886">
    <property type="term" value="C:plasma membrane"/>
    <property type="evidence" value="ECO:0007669"/>
    <property type="project" value="TreeGrafter"/>
</dbReference>
<proteinExistence type="predicted"/>
<accession>A0A0M3KIU2</accession>
<comment type="subcellular location">
    <subcellularLocation>
        <location evidence="1">Membrane</location>
        <topology evidence="1">Multi-pass membrane protein</topology>
    </subcellularLocation>
</comment>
<feature type="transmembrane region" description="Helical" evidence="6">
    <location>
        <begin position="136"/>
        <end position="157"/>
    </location>
</feature>
<evidence type="ECO:0000256" key="1">
    <source>
        <dbReference type="ARBA" id="ARBA00004141"/>
    </source>
</evidence>
<evidence type="ECO:0000256" key="6">
    <source>
        <dbReference type="SAM" id="Phobius"/>
    </source>
</evidence>
<gene>
    <name evidence="7" type="ORF">ASIM_LOCUS20290</name>
</gene>
<evidence type="ECO:0000313" key="8">
    <source>
        <dbReference type="Proteomes" id="UP000267096"/>
    </source>
</evidence>
<organism evidence="9">
    <name type="scientific">Anisakis simplex</name>
    <name type="common">Herring worm</name>
    <dbReference type="NCBI Taxonomy" id="6269"/>
    <lineage>
        <taxon>Eukaryota</taxon>
        <taxon>Metazoa</taxon>
        <taxon>Ecdysozoa</taxon>
        <taxon>Nematoda</taxon>
        <taxon>Chromadorea</taxon>
        <taxon>Rhabditida</taxon>
        <taxon>Spirurina</taxon>
        <taxon>Ascaridomorpha</taxon>
        <taxon>Ascaridoidea</taxon>
        <taxon>Anisakidae</taxon>
        <taxon>Anisakis</taxon>
        <taxon>Anisakis simplex complex</taxon>
    </lineage>
</organism>
<name>A0A0M3KIU2_ANISI</name>
<reference evidence="7 8" key="2">
    <citation type="submission" date="2018-11" db="EMBL/GenBank/DDBJ databases">
        <authorList>
            <consortium name="Pathogen Informatics"/>
        </authorList>
    </citation>
    <scope>NUCLEOTIDE SEQUENCE [LARGE SCALE GENOMIC DNA]</scope>
</reference>
<evidence type="ECO:0000313" key="9">
    <source>
        <dbReference type="WBParaSite" id="ASIM_0002091401-mRNA-1"/>
    </source>
</evidence>
<reference evidence="9" key="1">
    <citation type="submission" date="2017-02" db="UniProtKB">
        <authorList>
            <consortium name="WormBaseParasite"/>
        </authorList>
    </citation>
    <scope>IDENTIFICATION</scope>
</reference>
<dbReference type="Proteomes" id="UP000267096">
    <property type="component" value="Unassembled WGS sequence"/>
</dbReference>
<dbReference type="GO" id="GO:0022857">
    <property type="term" value="F:transmembrane transporter activity"/>
    <property type="evidence" value="ECO:0007669"/>
    <property type="project" value="TreeGrafter"/>
</dbReference>